<dbReference type="SUPFAM" id="SSF53182">
    <property type="entry name" value="Pyrrolidone carboxyl peptidase (pyroglutamate aminopeptidase)"/>
    <property type="match status" value="1"/>
</dbReference>
<evidence type="ECO:0000256" key="2">
    <source>
        <dbReference type="ARBA" id="ARBA00022670"/>
    </source>
</evidence>
<keyword evidence="3" id="KW-0378">Hydrolase</keyword>
<gene>
    <name evidence="5" type="ORF">AKO1_008056</name>
</gene>
<dbReference type="InterPro" id="IPR036440">
    <property type="entry name" value="Peptidase_C15-like_sf"/>
</dbReference>
<name>A0AAW2YPT1_9EUKA</name>
<proteinExistence type="inferred from homology"/>
<comment type="caution">
    <text evidence="5">The sequence shown here is derived from an EMBL/GenBank/DDBJ whole genome shotgun (WGS) entry which is preliminary data.</text>
</comment>
<dbReference type="PANTHER" id="PTHR23402:SF1">
    <property type="entry name" value="PYROGLUTAMYL-PEPTIDASE I"/>
    <property type="match status" value="1"/>
</dbReference>
<dbReference type="EMBL" id="JAOPGA020000516">
    <property type="protein sequence ID" value="KAL0479225.1"/>
    <property type="molecule type" value="Genomic_DNA"/>
</dbReference>
<reference evidence="5 6" key="1">
    <citation type="submission" date="2024-03" db="EMBL/GenBank/DDBJ databases">
        <title>The Acrasis kona genome and developmental transcriptomes reveal deep origins of eukaryotic multicellular pathways.</title>
        <authorList>
            <person name="Sheikh S."/>
            <person name="Fu C.-J."/>
            <person name="Brown M.W."/>
            <person name="Baldauf S.L."/>
        </authorList>
    </citation>
    <scope>NUCLEOTIDE SEQUENCE [LARGE SCALE GENOMIC DNA]</scope>
    <source>
        <strain evidence="5 6">ATCC MYA-3509</strain>
    </source>
</reference>
<evidence type="ECO:0000256" key="4">
    <source>
        <dbReference type="ARBA" id="ARBA00022807"/>
    </source>
</evidence>
<keyword evidence="6" id="KW-1185">Reference proteome</keyword>
<dbReference type="PANTHER" id="PTHR23402">
    <property type="entry name" value="PROTEASE FAMILY C15 PYROGLUTAMYL-PEPTIDASE I-RELATED"/>
    <property type="match status" value="1"/>
</dbReference>
<dbReference type="GO" id="GO:0008234">
    <property type="term" value="F:cysteine-type peptidase activity"/>
    <property type="evidence" value="ECO:0007669"/>
    <property type="project" value="UniProtKB-KW"/>
</dbReference>
<protein>
    <recommendedName>
        <fullName evidence="7">Pyroglutamyl-peptidase I</fullName>
    </recommendedName>
</protein>
<evidence type="ECO:0000313" key="6">
    <source>
        <dbReference type="Proteomes" id="UP001431209"/>
    </source>
</evidence>
<keyword evidence="4" id="KW-0788">Thiol protease</keyword>
<dbReference type="Proteomes" id="UP001431209">
    <property type="component" value="Unassembled WGS sequence"/>
</dbReference>
<sequence>MTEVHLTGFGPFHNVPENPSKLLAEYYADHLKEHGLTSSTVIEVSTEGVEVYLKNMKEQLLTRINSESFKDKKIILLHYGVSASSKRYEIETRGKNEASFRAPDQRGHQPTLLPIDSLHPIEHWRSTTIPVNLITQNVNQTLSQESSGHKPLSTFSPVKVIQATKDPLPFGQVVENVEEEKESENLFLFESNNAGLFLCNYLYYASLKMCEELNSIPNSNFNLKSVFVHIPSHNTISFDQQRIFSDTLLRELVKN</sequence>
<dbReference type="AlphaFoldDB" id="A0AAW2YPT1"/>
<dbReference type="Gene3D" id="3.40.630.20">
    <property type="entry name" value="Peptidase C15, pyroglutamyl peptidase I-like"/>
    <property type="match status" value="1"/>
</dbReference>
<evidence type="ECO:0008006" key="7">
    <source>
        <dbReference type="Google" id="ProtNLM"/>
    </source>
</evidence>
<dbReference type="InterPro" id="IPR016125">
    <property type="entry name" value="Peptidase_C15-like"/>
</dbReference>
<evidence type="ECO:0000256" key="3">
    <source>
        <dbReference type="ARBA" id="ARBA00022801"/>
    </source>
</evidence>
<evidence type="ECO:0000256" key="1">
    <source>
        <dbReference type="ARBA" id="ARBA00006641"/>
    </source>
</evidence>
<comment type="similarity">
    <text evidence="1">Belongs to the peptidase C15 family.</text>
</comment>
<keyword evidence="2" id="KW-0645">Protease</keyword>
<dbReference type="GO" id="GO:0006508">
    <property type="term" value="P:proteolysis"/>
    <property type="evidence" value="ECO:0007669"/>
    <property type="project" value="UniProtKB-KW"/>
</dbReference>
<organism evidence="5 6">
    <name type="scientific">Acrasis kona</name>
    <dbReference type="NCBI Taxonomy" id="1008807"/>
    <lineage>
        <taxon>Eukaryota</taxon>
        <taxon>Discoba</taxon>
        <taxon>Heterolobosea</taxon>
        <taxon>Tetramitia</taxon>
        <taxon>Eutetramitia</taxon>
        <taxon>Acrasidae</taxon>
        <taxon>Acrasis</taxon>
    </lineage>
</organism>
<accession>A0AAW2YPT1</accession>
<evidence type="ECO:0000313" key="5">
    <source>
        <dbReference type="EMBL" id="KAL0479225.1"/>
    </source>
</evidence>